<feature type="domain" description="Cadherin" evidence="15">
    <location>
        <begin position="375"/>
        <end position="479"/>
    </location>
</feature>
<keyword evidence="2 13" id="KW-0245">EGF-like domain</keyword>
<keyword evidence="9" id="KW-0472">Membrane</keyword>
<feature type="disulfide bond" evidence="13">
    <location>
        <begin position="2152"/>
        <end position="2161"/>
    </location>
</feature>
<dbReference type="GO" id="GO:0005509">
    <property type="term" value="F:calcium ion binding"/>
    <property type="evidence" value="ECO:0007669"/>
    <property type="project" value="UniProtKB-UniRule"/>
</dbReference>
<keyword evidence="10 13" id="KW-1015">Disulfide bond</keyword>
<dbReference type="SMART" id="SM00181">
    <property type="entry name" value="EGF"/>
    <property type="match status" value="4"/>
</dbReference>
<feature type="domain" description="Cadherin" evidence="15">
    <location>
        <begin position="167"/>
        <end position="267"/>
    </location>
</feature>
<name>A0A267DVN2_9PLAT</name>
<dbReference type="OrthoDB" id="6252479at2759"/>
<evidence type="ECO:0000256" key="10">
    <source>
        <dbReference type="ARBA" id="ARBA00023157"/>
    </source>
</evidence>
<feature type="domain" description="Cadherin" evidence="15">
    <location>
        <begin position="7"/>
        <end position="63"/>
    </location>
</feature>
<evidence type="ECO:0000256" key="5">
    <source>
        <dbReference type="ARBA" id="ARBA00022737"/>
    </source>
</evidence>
<gene>
    <name evidence="16" type="ORF">BOX15_Mlig025874g1</name>
</gene>
<feature type="domain" description="Cadherin" evidence="15">
    <location>
        <begin position="1552"/>
        <end position="1661"/>
    </location>
</feature>
<dbReference type="InterPro" id="IPR009030">
    <property type="entry name" value="Growth_fac_rcpt_cys_sf"/>
</dbReference>
<comment type="subcellular location">
    <subcellularLocation>
        <location evidence="1">Membrane</location>
        <topology evidence="1">Single-pass membrane protein</topology>
    </subcellularLocation>
</comment>
<dbReference type="InterPro" id="IPR013320">
    <property type="entry name" value="ConA-like_dom_sf"/>
</dbReference>
<dbReference type="PANTHER" id="PTHR24026:SF133">
    <property type="entry name" value="CADHERIN-RELATED FAMILY MEMBER 2"/>
    <property type="match status" value="1"/>
</dbReference>
<evidence type="ECO:0000256" key="11">
    <source>
        <dbReference type="ARBA" id="ARBA00023180"/>
    </source>
</evidence>
<dbReference type="GO" id="GO:0005886">
    <property type="term" value="C:plasma membrane"/>
    <property type="evidence" value="ECO:0007669"/>
    <property type="project" value="InterPro"/>
</dbReference>
<feature type="domain" description="Cadherin" evidence="15">
    <location>
        <begin position="480"/>
        <end position="584"/>
    </location>
</feature>
<dbReference type="GO" id="GO:0007156">
    <property type="term" value="P:homophilic cell adhesion via plasma membrane adhesion molecules"/>
    <property type="evidence" value="ECO:0007669"/>
    <property type="project" value="InterPro"/>
</dbReference>
<feature type="domain" description="EGF-like" evidence="14">
    <location>
        <begin position="2122"/>
        <end position="2162"/>
    </location>
</feature>
<dbReference type="InterPro" id="IPR015919">
    <property type="entry name" value="Cadherin-like_sf"/>
</dbReference>
<dbReference type="Gene3D" id="2.10.25.10">
    <property type="entry name" value="Laminin"/>
    <property type="match status" value="3"/>
</dbReference>
<dbReference type="PROSITE" id="PS50268">
    <property type="entry name" value="CADHERIN_2"/>
    <property type="match status" value="15"/>
</dbReference>
<feature type="domain" description="EGF-like" evidence="14">
    <location>
        <begin position="2088"/>
        <end position="2120"/>
    </location>
</feature>
<keyword evidence="11" id="KW-0325">Glycoprotein</keyword>
<evidence type="ECO:0000256" key="12">
    <source>
        <dbReference type="PROSITE-ProRule" id="PRU00043"/>
    </source>
</evidence>
<feature type="disulfide bond" evidence="13">
    <location>
        <begin position="2076"/>
        <end position="2085"/>
    </location>
</feature>
<dbReference type="SUPFAM" id="SSF49313">
    <property type="entry name" value="Cadherin-like"/>
    <property type="match status" value="16"/>
</dbReference>
<evidence type="ECO:0000256" key="8">
    <source>
        <dbReference type="ARBA" id="ARBA00022989"/>
    </source>
</evidence>
<feature type="domain" description="Cadherin" evidence="15">
    <location>
        <begin position="585"/>
        <end position="694"/>
    </location>
</feature>
<evidence type="ECO:0000259" key="15">
    <source>
        <dbReference type="PROSITE" id="PS50268"/>
    </source>
</evidence>
<keyword evidence="5" id="KW-0677">Repeat</keyword>
<feature type="domain" description="Cadherin" evidence="15">
    <location>
        <begin position="1219"/>
        <end position="1328"/>
    </location>
</feature>
<dbReference type="PANTHER" id="PTHR24026">
    <property type="entry name" value="FAT ATYPICAL CADHERIN-RELATED"/>
    <property type="match status" value="1"/>
</dbReference>
<dbReference type="Pfam" id="PF00028">
    <property type="entry name" value="Cadherin"/>
    <property type="match status" value="6"/>
</dbReference>
<evidence type="ECO:0000313" key="16">
    <source>
        <dbReference type="EMBL" id="PAA53373.1"/>
    </source>
</evidence>
<feature type="domain" description="Cadherin" evidence="15">
    <location>
        <begin position="1329"/>
        <end position="1435"/>
    </location>
</feature>
<keyword evidence="7" id="KW-0130">Cell adhesion</keyword>
<keyword evidence="6 12" id="KW-0106">Calcium</keyword>
<evidence type="ECO:0000256" key="1">
    <source>
        <dbReference type="ARBA" id="ARBA00004167"/>
    </source>
</evidence>
<dbReference type="PROSITE" id="PS50026">
    <property type="entry name" value="EGF_3"/>
    <property type="match status" value="3"/>
</dbReference>
<feature type="domain" description="Cadherin" evidence="15">
    <location>
        <begin position="816"/>
        <end position="909"/>
    </location>
</feature>
<dbReference type="CDD" id="cd00054">
    <property type="entry name" value="EGF_CA"/>
    <property type="match status" value="3"/>
</dbReference>
<dbReference type="FunFam" id="2.60.40.60:FF:000024">
    <property type="entry name" value="FAT atypical cadherin 3"/>
    <property type="match status" value="1"/>
</dbReference>
<dbReference type="InterPro" id="IPR000742">
    <property type="entry name" value="EGF"/>
</dbReference>
<proteinExistence type="predicted"/>
<feature type="domain" description="Cadherin" evidence="15">
    <location>
        <begin position="1662"/>
        <end position="1767"/>
    </location>
</feature>
<sequence>MPIGAPFDLDSRWGILRTRARLDYETRTHYLLVAVATDSESGLTSTTEFVVNVLDENDNQPQCRLAAFEATVAAPGQADDVLLTVQADDADADSDLSFALAWGVQPDLPFVVNRVSGELALSRLLTGSDSELYDFAVVVSDGSNSVECHVRVRVTSPAAADSASALNNSSGEVTVTENSRAAVGVPFYTAPCPWSDPSVRFELLAPSASPLWAVDAVTGAVATRQPLDRETAELHRLRIACQTSSGALFEHRLLVRVADENDNSPEFSAVEMAVTVGRSVAVNSVVAAATATDSDSGANAALRYFLLDDPRRQFWADADTGKVRLRRPLAGRPRQHRLRLLALDSGRPTRSASIVILVDVRREAGDACAPQFPRGRRPLVFSVAEALPAARLPAYVGAVRATDCDTDEGIIYQILDDSAPFHVLKDTGEIRAIAPIDRESHPEPFVFVVQAYDGSTPRKSGSATVTVNVVDANDNPPACAWRRWQFDISEAAPLNTTVGWVAASDSDSGANAMVSFALVGNHSDGPFGIGASDGRLWLRRSLDRESQDRYELRVRLTDSGPQSLTSECSVLISVLDVNDNDPVPAAATFEFDVRVNEAVGALLGGIFAWDPDAGRNGSVTYSVLPGTAGDSTGSSYIRLNDSETSSGFVYLKRSLTGWQPGQTISAAVVATDGGGRRAQMAVKLRLIPAPDPTSAQQMRFTTEPRASLFASELAPPGTVLTRLPSATLPKAAYSILALSVARRRSTPTFWHSGGFYQAPVTIRRDTGELIVGPGGLRDVGEEVHLALRAATADSLWATALLTVRVMADSREAATPVRSVFEFSVPENRSPGIFVGQVALNTGIRERLLPRFAITGGPFTVDSTGRITTTEWLDRESRDAYELNCTVGDGGIQVSVRVAVLDDNDRQPTGSSAYFKGAVPENSPVGTRVLRITAVDADTPPNARLAFSLTSNPGGRFSIDSASGWVTVAGSLDRESTALYKLGFSVSDGKFSYDSEAEVTVTDENDCAPEFPAGGFNLSALPGRPGGYETVGSVAATDADQPGSDNARLAYSLSGPGSGRFSVDALGNLVAHGQLPLGAEFRLRVLARDNGRLMARSASAPLWLRVLNAAPPMMSSARLDAPVLAGLGPGQPVVQVRASYSNDGPLRFRIVSGNASEHFALDTSTGWLTTRHALSSLRPGDVYAAVVDAVSAEHPQLVSPTPTAVQLSVTGENRFSPAIAPDAYQATVAEDAASGHQLFRIDVTDRDSGINGEVDLSIIDVKPPVELELVRERRQVGRWSLRLRSCLDFESARSHAIRIRSMDRGFARRSAEASLTLLVADVDDNPPSFREAWQSASIVESALPGTKVARVAAEDADLTPFNRIVYSMRPADAASDNLFSIEAETGLVLTTGRLDFEKSSHHLLIVTAKSPGTEAHSSVARLLVRVRSVNEFRPVPSCPVAGEPLRFRLSPQDPPGRRLGGVTATDEDAGRHGVVQFSILSAKPPAVAALISVNASSGELFLSPDSKQPTGEVRSRAQLLLEVSNPGIYNESLTARCLVQFDIDDGNDSPKFSSSTYAARVSEAAPVGTRVIAVSASDDDLEEADRSFRFALASPANASIATLPFTVDPSSGQVTVLGPLDRETTPVYRLTVLAIDGGRPPLTASSILIVHVTDVNDSGPRFAPPVPSLSVQEGLGPGALVGRLASFTVDPDGLGHGAPFTFAELRDKRFSVTSDGRVLTRATLDRESLQRVRLTVRVTDSGGLASKLAFIVTVDDVNDNPSSSRPLTVLAWLPATSAPGAAAPPGTPSVVGQLARVIPDDLDTTGAYQCAALKSPPGLVITESCGLFLVGRSALDKLEDASGGGSGSSGGEKSLALSLRQHDGRHAAVVSEVTVGIQTVEPEALSASIVLAFGLVTSDLAEVEEDDRQRLVSKWPQLSRLLLETSLASRVVLVSLRDDNSLLEMRLALRAASGFLDRSAAMRAVGAARQSVESITGLRLKAVAERFCLEYPCPVTEPAHCRYEAVIRPELGVHSWSSKSLTLTAPTVEDVERCRCPPGFAGPACSLDTRGCSADRCANGGLCHRDPTMFGGFRCLCPPQYAGSRCQFDAQECRSNPCANGATCEELRCACPPGWAGRLCDTPANLCESGAGAAACLNSGVCVPLFNAFRCLCPVGFYGSRCQTAAWGFPEGAYAVYSPRRASEFSLTMEVTGGLIGESLLLLQTLSTGSQYSLTSSPAGISLRLVDPLQQHPQSQSAPVSAASSWVRVNLTRSGRAVFARVASCDSATGDCPDQEADCQLPSCRQLSLRLGPEAANEGGAVYLGGMPSAGDGGGGSGRPSLPNLRGFVGCLRRFAPGSSGFPGSDATPLVLSGVTRDSCPAEDAALPPPRRLLRRRRLCRRVD</sequence>
<accession>A0A267DVN2</accession>
<dbReference type="PROSITE" id="PS00232">
    <property type="entry name" value="CADHERIN_1"/>
    <property type="match status" value="4"/>
</dbReference>
<protein>
    <submittedName>
        <fullName evidence="16">Uncharacterized protein</fullName>
    </submittedName>
</protein>
<evidence type="ECO:0000256" key="6">
    <source>
        <dbReference type="ARBA" id="ARBA00022837"/>
    </source>
</evidence>
<comment type="caution">
    <text evidence="13">Lacks conserved residue(s) required for the propagation of feature annotation.</text>
</comment>
<feature type="domain" description="Cadherin" evidence="15">
    <location>
        <begin position="910"/>
        <end position="1010"/>
    </location>
</feature>
<feature type="domain" description="Cadherin" evidence="15">
    <location>
        <begin position="1128"/>
        <end position="1218"/>
    </location>
</feature>
<dbReference type="STRING" id="282301.A0A267DVN2"/>
<dbReference type="FunFam" id="2.60.40.60:FF:000015">
    <property type="entry name" value="FAT atypical cadherin 1"/>
    <property type="match status" value="1"/>
</dbReference>
<dbReference type="FunFam" id="2.60.40.60:FF:000080">
    <property type="entry name" value="FAT atypical cadherin 1"/>
    <property type="match status" value="1"/>
</dbReference>
<dbReference type="Pfam" id="PF00008">
    <property type="entry name" value="EGF"/>
    <property type="match status" value="2"/>
</dbReference>
<feature type="domain" description="EGF-like" evidence="14">
    <location>
        <begin position="2047"/>
        <end position="2086"/>
    </location>
</feature>
<evidence type="ECO:0000313" key="17">
    <source>
        <dbReference type="Proteomes" id="UP000215902"/>
    </source>
</evidence>
<organism evidence="16 17">
    <name type="scientific">Macrostomum lignano</name>
    <dbReference type="NCBI Taxonomy" id="282301"/>
    <lineage>
        <taxon>Eukaryota</taxon>
        <taxon>Metazoa</taxon>
        <taxon>Spiralia</taxon>
        <taxon>Lophotrochozoa</taxon>
        <taxon>Platyhelminthes</taxon>
        <taxon>Rhabditophora</taxon>
        <taxon>Macrostomorpha</taxon>
        <taxon>Macrostomida</taxon>
        <taxon>Macrostomidae</taxon>
        <taxon>Macrostomum</taxon>
    </lineage>
</organism>
<feature type="domain" description="Cadherin" evidence="15">
    <location>
        <begin position="1440"/>
        <end position="1551"/>
    </location>
</feature>
<evidence type="ECO:0000256" key="3">
    <source>
        <dbReference type="ARBA" id="ARBA00022692"/>
    </source>
</evidence>
<feature type="disulfide bond" evidence="13">
    <location>
        <begin position="2110"/>
        <end position="2119"/>
    </location>
</feature>
<evidence type="ECO:0000256" key="13">
    <source>
        <dbReference type="PROSITE-ProRule" id="PRU00076"/>
    </source>
</evidence>
<feature type="domain" description="Cadherin" evidence="15">
    <location>
        <begin position="1030"/>
        <end position="1123"/>
    </location>
</feature>
<dbReference type="PRINTS" id="PR00205">
    <property type="entry name" value="CADHERIN"/>
</dbReference>
<evidence type="ECO:0000256" key="4">
    <source>
        <dbReference type="ARBA" id="ARBA00022729"/>
    </source>
</evidence>
<comment type="caution">
    <text evidence="16">The sequence shown here is derived from an EMBL/GenBank/DDBJ whole genome shotgun (WGS) entry which is preliminary data.</text>
</comment>
<evidence type="ECO:0000256" key="2">
    <source>
        <dbReference type="ARBA" id="ARBA00022536"/>
    </source>
</evidence>
<keyword evidence="8" id="KW-1133">Transmembrane helix</keyword>
<dbReference type="Gene3D" id="2.60.40.60">
    <property type="entry name" value="Cadherins"/>
    <property type="match status" value="16"/>
</dbReference>
<dbReference type="SMART" id="SM00179">
    <property type="entry name" value="EGF_CA"/>
    <property type="match status" value="3"/>
</dbReference>
<dbReference type="Proteomes" id="UP000215902">
    <property type="component" value="Unassembled WGS sequence"/>
</dbReference>
<keyword evidence="3" id="KW-0812">Transmembrane</keyword>
<dbReference type="InterPro" id="IPR020894">
    <property type="entry name" value="Cadherin_CS"/>
</dbReference>
<keyword evidence="4" id="KW-0732">Signal</keyword>
<dbReference type="InterPro" id="IPR001881">
    <property type="entry name" value="EGF-like_Ca-bd_dom"/>
</dbReference>
<evidence type="ECO:0000259" key="14">
    <source>
        <dbReference type="PROSITE" id="PS50026"/>
    </source>
</evidence>
<dbReference type="SUPFAM" id="SSF57184">
    <property type="entry name" value="Growth factor receptor domain"/>
    <property type="match status" value="1"/>
</dbReference>
<dbReference type="CDD" id="cd11304">
    <property type="entry name" value="Cadherin_repeat"/>
    <property type="match status" value="13"/>
</dbReference>
<dbReference type="InterPro" id="IPR002126">
    <property type="entry name" value="Cadherin-like_dom"/>
</dbReference>
<dbReference type="SMART" id="SM00112">
    <property type="entry name" value="CA"/>
    <property type="match status" value="16"/>
</dbReference>
<feature type="domain" description="Cadherin" evidence="15">
    <location>
        <begin position="268"/>
        <end position="372"/>
    </location>
</feature>
<dbReference type="PROSITE" id="PS00022">
    <property type="entry name" value="EGF_1"/>
    <property type="match status" value="3"/>
</dbReference>
<evidence type="ECO:0000256" key="9">
    <source>
        <dbReference type="ARBA" id="ARBA00023136"/>
    </source>
</evidence>
<reference evidence="16 17" key="1">
    <citation type="submission" date="2017-06" db="EMBL/GenBank/DDBJ databases">
        <title>A platform for efficient transgenesis in Macrostomum lignano, a flatworm model organism for stem cell research.</title>
        <authorList>
            <person name="Berezikov E."/>
        </authorList>
    </citation>
    <scope>NUCLEOTIDE SEQUENCE [LARGE SCALE GENOMIC DNA]</scope>
    <source>
        <strain evidence="16">DV1</strain>
        <tissue evidence="16">Whole organism</tissue>
    </source>
</reference>
<dbReference type="EMBL" id="NIVC01003097">
    <property type="protein sequence ID" value="PAA53373.1"/>
    <property type="molecule type" value="Genomic_DNA"/>
</dbReference>
<dbReference type="Gene3D" id="2.60.120.200">
    <property type="match status" value="1"/>
</dbReference>
<dbReference type="SUPFAM" id="SSF49899">
    <property type="entry name" value="Concanavalin A-like lectins/glucanases"/>
    <property type="match status" value="1"/>
</dbReference>
<evidence type="ECO:0000256" key="7">
    <source>
        <dbReference type="ARBA" id="ARBA00022889"/>
    </source>
</evidence>
<dbReference type="PROSITE" id="PS01186">
    <property type="entry name" value="EGF_2"/>
    <property type="match status" value="2"/>
</dbReference>
<keyword evidence="17" id="KW-1185">Reference proteome</keyword>